<dbReference type="AlphaFoldDB" id="A0A9P7F3D7"/>
<dbReference type="RefSeq" id="XP_041290329.1">
    <property type="nucleotide sequence ID" value="XM_041441824.1"/>
</dbReference>
<feature type="compositionally biased region" description="Polar residues" evidence="2">
    <location>
        <begin position="16"/>
        <end position="28"/>
    </location>
</feature>
<feature type="coiled-coil region" evidence="1">
    <location>
        <begin position="43"/>
        <end position="70"/>
    </location>
</feature>
<dbReference type="GeneID" id="64704083"/>
<reference evidence="3" key="1">
    <citation type="journal article" date="2020" name="New Phytol.">
        <title>Comparative genomics reveals dynamic genome evolution in host specialist ectomycorrhizal fungi.</title>
        <authorList>
            <person name="Lofgren L.A."/>
            <person name="Nguyen N.H."/>
            <person name="Vilgalys R."/>
            <person name="Ruytinx J."/>
            <person name="Liao H.L."/>
            <person name="Branco S."/>
            <person name="Kuo A."/>
            <person name="LaButti K."/>
            <person name="Lipzen A."/>
            <person name="Andreopoulos W."/>
            <person name="Pangilinan J."/>
            <person name="Riley R."/>
            <person name="Hundley H."/>
            <person name="Na H."/>
            <person name="Barry K."/>
            <person name="Grigoriev I.V."/>
            <person name="Stajich J.E."/>
            <person name="Kennedy P.G."/>
        </authorList>
    </citation>
    <scope>NUCLEOTIDE SEQUENCE</scope>
    <source>
        <strain evidence="3">FC423</strain>
    </source>
</reference>
<feature type="compositionally biased region" description="Polar residues" evidence="2">
    <location>
        <begin position="97"/>
        <end position="106"/>
    </location>
</feature>
<dbReference type="EMBL" id="JABBWM010000046">
    <property type="protein sequence ID" value="KAG2102862.1"/>
    <property type="molecule type" value="Genomic_DNA"/>
</dbReference>
<feature type="compositionally biased region" description="Low complexity" evidence="2">
    <location>
        <begin position="1"/>
        <end position="15"/>
    </location>
</feature>
<dbReference type="OrthoDB" id="2665838at2759"/>
<gene>
    <name evidence="3" type="ORF">F5147DRAFT_776211</name>
</gene>
<comment type="caution">
    <text evidence="3">The sequence shown here is derived from an EMBL/GenBank/DDBJ whole genome shotgun (WGS) entry which is preliminary data.</text>
</comment>
<sequence>MTSRSQSSSWSSESSVDANKPTSQNSRAPQPVNEHEKDEVDSMAKLKERLQLAEKINSKLEQLYQKYRLRWLEESYRARVLEEYAPEGVSTYPPHQISWNAPSPAQSEYCDNAEVQDQE</sequence>
<accession>A0A9P7F3D7</accession>
<dbReference type="Proteomes" id="UP000823399">
    <property type="component" value="Unassembled WGS sequence"/>
</dbReference>
<evidence type="ECO:0000256" key="1">
    <source>
        <dbReference type="SAM" id="Coils"/>
    </source>
</evidence>
<feature type="compositionally biased region" description="Basic and acidic residues" evidence="2">
    <location>
        <begin position="33"/>
        <end position="43"/>
    </location>
</feature>
<proteinExistence type="predicted"/>
<evidence type="ECO:0000313" key="3">
    <source>
        <dbReference type="EMBL" id="KAG2102862.1"/>
    </source>
</evidence>
<keyword evidence="1" id="KW-0175">Coiled coil</keyword>
<organism evidence="3 4">
    <name type="scientific">Suillus discolor</name>
    <dbReference type="NCBI Taxonomy" id="1912936"/>
    <lineage>
        <taxon>Eukaryota</taxon>
        <taxon>Fungi</taxon>
        <taxon>Dikarya</taxon>
        <taxon>Basidiomycota</taxon>
        <taxon>Agaricomycotina</taxon>
        <taxon>Agaricomycetes</taxon>
        <taxon>Agaricomycetidae</taxon>
        <taxon>Boletales</taxon>
        <taxon>Suillineae</taxon>
        <taxon>Suillaceae</taxon>
        <taxon>Suillus</taxon>
    </lineage>
</organism>
<name>A0A9P7F3D7_9AGAM</name>
<feature type="region of interest" description="Disordered" evidence="2">
    <location>
        <begin position="1"/>
        <end position="43"/>
    </location>
</feature>
<feature type="region of interest" description="Disordered" evidence="2">
    <location>
        <begin position="95"/>
        <end position="119"/>
    </location>
</feature>
<keyword evidence="4" id="KW-1185">Reference proteome</keyword>
<evidence type="ECO:0000256" key="2">
    <source>
        <dbReference type="SAM" id="MobiDB-lite"/>
    </source>
</evidence>
<evidence type="ECO:0000313" key="4">
    <source>
        <dbReference type="Proteomes" id="UP000823399"/>
    </source>
</evidence>
<protein>
    <submittedName>
        <fullName evidence="3">Uncharacterized protein</fullName>
    </submittedName>
</protein>